<dbReference type="RefSeq" id="XP_064700077.1">
    <property type="nucleotide sequence ID" value="XM_064854818.1"/>
</dbReference>
<proteinExistence type="inferred from homology"/>
<reference evidence="7 8" key="1">
    <citation type="submission" date="2023-08" db="EMBL/GenBank/DDBJ databases">
        <title>Black Yeasts Isolated from many extreme environments.</title>
        <authorList>
            <person name="Coleine C."/>
            <person name="Stajich J.E."/>
            <person name="Selbmann L."/>
        </authorList>
    </citation>
    <scope>NUCLEOTIDE SEQUENCE [LARGE SCALE GENOMIC DNA]</scope>
    <source>
        <strain evidence="7 8">CCFEE 5792</strain>
    </source>
</reference>
<evidence type="ECO:0000256" key="3">
    <source>
        <dbReference type="ARBA" id="ARBA00022525"/>
    </source>
</evidence>
<dbReference type="Proteomes" id="UP001358417">
    <property type="component" value="Unassembled WGS sequence"/>
</dbReference>
<evidence type="ECO:0000256" key="4">
    <source>
        <dbReference type="ARBA" id="ARBA00022729"/>
    </source>
</evidence>
<evidence type="ECO:0000256" key="5">
    <source>
        <dbReference type="ARBA" id="ARBA00023180"/>
    </source>
</evidence>
<evidence type="ECO:0000313" key="7">
    <source>
        <dbReference type="EMBL" id="KAK5044413.1"/>
    </source>
</evidence>
<keyword evidence="3" id="KW-0964">Secreted</keyword>
<keyword evidence="4" id="KW-0732">Signal</keyword>
<dbReference type="GeneID" id="89979439"/>
<evidence type="ECO:0000256" key="2">
    <source>
        <dbReference type="ARBA" id="ARBA00005679"/>
    </source>
</evidence>
<dbReference type="InterPro" id="IPR004911">
    <property type="entry name" value="Interferon-induced_GILT"/>
</dbReference>
<keyword evidence="6" id="KW-0812">Transmembrane</keyword>
<accession>A0AAV9MS40</accession>
<dbReference type="GO" id="GO:0005576">
    <property type="term" value="C:extracellular region"/>
    <property type="evidence" value="ECO:0007669"/>
    <property type="project" value="UniProtKB-SubCell"/>
</dbReference>
<evidence type="ECO:0000256" key="6">
    <source>
        <dbReference type="SAM" id="Phobius"/>
    </source>
</evidence>
<comment type="similarity">
    <text evidence="2">Belongs to the GILT family.</text>
</comment>
<comment type="caution">
    <text evidence="7">The sequence shown here is derived from an EMBL/GenBank/DDBJ whole genome shotgun (WGS) entry which is preliminary data.</text>
</comment>
<dbReference type="PANTHER" id="PTHR13234:SF8">
    <property type="entry name" value="GAMMA-INTERFERON-INDUCIBLE LYSOSOMAL THIOL REDUCTASE"/>
    <property type="match status" value="1"/>
</dbReference>
<protein>
    <recommendedName>
        <fullName evidence="9">Gamma interferon inducible lysosomal thiol reductase GILT</fullName>
    </recommendedName>
</protein>
<dbReference type="AlphaFoldDB" id="A0AAV9MS40"/>
<feature type="transmembrane region" description="Helical" evidence="6">
    <location>
        <begin position="45"/>
        <end position="63"/>
    </location>
</feature>
<name>A0AAV9MS40_9EURO</name>
<dbReference type="EMBL" id="JAVRRD010000051">
    <property type="protein sequence ID" value="KAK5044413.1"/>
    <property type="molecule type" value="Genomic_DNA"/>
</dbReference>
<comment type="subcellular location">
    <subcellularLocation>
        <location evidence="1">Secreted</location>
    </subcellularLocation>
</comment>
<keyword evidence="8" id="KW-1185">Reference proteome</keyword>
<sequence length="273" mass="30717">MSSEQPATAPMVDDKALPYHSQIHIETARPNETTFSTREYMYKRFLPAILTIFALLTIFRSTFVSNHHYTPGCGQTLHSEIIKEMERPKVELESHGMSRCPDFKDCLRELILPTMEKVNDRVNFTLSYIGRIDHKSDAVTCMHGPAECLGNIIELCAAKIYPDPKIYLGFTNCLTSDYHNIPQRDFVEGCAMEHGIDFQKLNSCISDEGEGIDLLRASVLRSQQNNVTKSCTIRLAGKVRCIRDGGKWYDCPGGSSVDALVKEINALYEAQEA</sequence>
<evidence type="ECO:0000313" key="8">
    <source>
        <dbReference type="Proteomes" id="UP001358417"/>
    </source>
</evidence>
<dbReference type="GO" id="GO:0016671">
    <property type="term" value="F:oxidoreductase activity, acting on a sulfur group of donors, disulfide as acceptor"/>
    <property type="evidence" value="ECO:0007669"/>
    <property type="project" value="InterPro"/>
</dbReference>
<organism evidence="7 8">
    <name type="scientific">Exophiala bonariae</name>
    <dbReference type="NCBI Taxonomy" id="1690606"/>
    <lineage>
        <taxon>Eukaryota</taxon>
        <taxon>Fungi</taxon>
        <taxon>Dikarya</taxon>
        <taxon>Ascomycota</taxon>
        <taxon>Pezizomycotina</taxon>
        <taxon>Eurotiomycetes</taxon>
        <taxon>Chaetothyriomycetidae</taxon>
        <taxon>Chaetothyriales</taxon>
        <taxon>Herpotrichiellaceae</taxon>
        <taxon>Exophiala</taxon>
    </lineage>
</organism>
<keyword evidence="5" id="KW-0325">Glycoprotein</keyword>
<gene>
    <name evidence="7" type="ORF">LTR84_011285</name>
</gene>
<keyword evidence="6" id="KW-1133">Transmembrane helix</keyword>
<dbReference type="Pfam" id="PF03227">
    <property type="entry name" value="GILT"/>
    <property type="match status" value="1"/>
</dbReference>
<dbReference type="PANTHER" id="PTHR13234">
    <property type="entry name" value="GAMMA-INTERFERON INDUCIBLE LYSOSOMAL THIOL REDUCTASE GILT"/>
    <property type="match status" value="1"/>
</dbReference>
<keyword evidence="6" id="KW-0472">Membrane</keyword>
<evidence type="ECO:0000256" key="1">
    <source>
        <dbReference type="ARBA" id="ARBA00004613"/>
    </source>
</evidence>
<evidence type="ECO:0008006" key="9">
    <source>
        <dbReference type="Google" id="ProtNLM"/>
    </source>
</evidence>